<comment type="caution">
    <text evidence="2">The sequence shown here is derived from an EMBL/GenBank/DDBJ whole genome shotgun (WGS) entry which is preliminary data.</text>
</comment>
<name>A0ABT3G7J5_9BACT</name>
<sequence length="73" mass="8369">MIAMETERKQFNLFIRRWQARLFIAGLILPAIIFVTLGLVFRMEADTSVIAALIVGGSFLLVALILQGWRYER</sequence>
<proteinExistence type="predicted"/>
<organism evidence="2 3">
    <name type="scientific">Luteolibacter rhizosphaerae</name>
    <dbReference type="NCBI Taxonomy" id="2989719"/>
    <lineage>
        <taxon>Bacteria</taxon>
        <taxon>Pseudomonadati</taxon>
        <taxon>Verrucomicrobiota</taxon>
        <taxon>Verrucomicrobiia</taxon>
        <taxon>Verrucomicrobiales</taxon>
        <taxon>Verrucomicrobiaceae</taxon>
        <taxon>Luteolibacter</taxon>
    </lineage>
</organism>
<accession>A0ABT3G7J5</accession>
<keyword evidence="1" id="KW-0812">Transmembrane</keyword>
<evidence type="ECO:0000313" key="3">
    <source>
        <dbReference type="Proteomes" id="UP001165653"/>
    </source>
</evidence>
<feature type="transmembrane region" description="Helical" evidence="1">
    <location>
        <begin position="47"/>
        <end position="66"/>
    </location>
</feature>
<gene>
    <name evidence="2" type="ORF">OJ996_16555</name>
</gene>
<keyword evidence="1" id="KW-1133">Transmembrane helix</keyword>
<feature type="transmembrane region" description="Helical" evidence="1">
    <location>
        <begin position="20"/>
        <end position="41"/>
    </location>
</feature>
<evidence type="ECO:0000313" key="2">
    <source>
        <dbReference type="EMBL" id="MCW1915200.1"/>
    </source>
</evidence>
<protein>
    <submittedName>
        <fullName evidence="2">Uncharacterized protein</fullName>
    </submittedName>
</protein>
<dbReference type="EMBL" id="JAPDDR010000008">
    <property type="protein sequence ID" value="MCW1915200.1"/>
    <property type="molecule type" value="Genomic_DNA"/>
</dbReference>
<reference evidence="2" key="1">
    <citation type="submission" date="2022-10" db="EMBL/GenBank/DDBJ databases">
        <title>Luteolibacter sp. GHJ8, whole genome shotgun sequencing project.</title>
        <authorList>
            <person name="Zhao G."/>
            <person name="Shen L."/>
        </authorList>
    </citation>
    <scope>NUCLEOTIDE SEQUENCE</scope>
    <source>
        <strain evidence="2">GHJ8</strain>
    </source>
</reference>
<dbReference type="Proteomes" id="UP001165653">
    <property type="component" value="Unassembled WGS sequence"/>
</dbReference>
<keyword evidence="1" id="KW-0472">Membrane</keyword>
<evidence type="ECO:0000256" key="1">
    <source>
        <dbReference type="SAM" id="Phobius"/>
    </source>
</evidence>
<keyword evidence="3" id="KW-1185">Reference proteome</keyword>